<dbReference type="InterPro" id="IPR011234">
    <property type="entry name" value="Fumarylacetoacetase-like_C"/>
</dbReference>
<feature type="domain" description="Fumarylacetoacetase-like C-terminal" evidence="4">
    <location>
        <begin position="89"/>
        <end position="295"/>
    </location>
</feature>
<evidence type="ECO:0000256" key="1">
    <source>
        <dbReference type="ARBA" id="ARBA00010211"/>
    </source>
</evidence>
<keyword evidence="6" id="KW-1185">Reference proteome</keyword>
<dbReference type="GO" id="GO:0046872">
    <property type="term" value="F:metal ion binding"/>
    <property type="evidence" value="ECO:0007669"/>
    <property type="project" value="UniProtKB-KW"/>
</dbReference>
<evidence type="ECO:0000256" key="3">
    <source>
        <dbReference type="SAM" id="MobiDB-lite"/>
    </source>
</evidence>
<reference evidence="5" key="2">
    <citation type="submission" date="2020-09" db="EMBL/GenBank/DDBJ databases">
        <authorList>
            <person name="Sun Q."/>
            <person name="Zhou Y."/>
        </authorList>
    </citation>
    <scope>NUCLEOTIDE SEQUENCE</scope>
    <source>
        <strain evidence="5">CGMCC 1.15179</strain>
    </source>
</reference>
<evidence type="ECO:0000313" key="5">
    <source>
        <dbReference type="EMBL" id="GGE24457.1"/>
    </source>
</evidence>
<dbReference type="RefSeq" id="WP_188648530.1">
    <property type="nucleotide sequence ID" value="NZ_BMHQ01000010.1"/>
</dbReference>
<accession>A0A8J2VHC2</accession>
<dbReference type="AlphaFoldDB" id="A0A8J2VHC2"/>
<evidence type="ECO:0000256" key="2">
    <source>
        <dbReference type="ARBA" id="ARBA00022723"/>
    </source>
</evidence>
<dbReference type="Gene3D" id="3.90.850.10">
    <property type="entry name" value="Fumarylacetoacetase-like, C-terminal domain"/>
    <property type="match status" value="1"/>
</dbReference>
<dbReference type="Pfam" id="PF01557">
    <property type="entry name" value="FAA_hydrolase"/>
    <property type="match status" value="1"/>
</dbReference>
<gene>
    <name evidence="5" type="ORF">GCM10011571_28270</name>
</gene>
<sequence>MKLLTFRTSEGMKLGVKTERGVLDVESAKRRYGDETSPVTVGELLTGGEEAMDALDLLVRRSTSEESENECLLDESELNIGPCVPRPGKILCVGLNYRAHAEESGMSIPEYPVLFNKFNNGLAAHGDEISLPADAKKVDYEAELAIVIGKTVKGVKKQEALGYVFGYCAANDLSARDLQFRTPQWLLGKCLDGFLPLGPYLVTSEEVGNPNRLGIRGLLNGEVRQESNTSDMIFACDEIVSYISQYMTLEPGDIILTGTPEGVIAGMPKDQQIWLKDGDEVTVEIDGLGRLVNRMKRESPSKDSGMEKRNRAWMGM</sequence>
<evidence type="ECO:0000259" key="4">
    <source>
        <dbReference type="Pfam" id="PF01557"/>
    </source>
</evidence>
<keyword evidence="2" id="KW-0479">Metal-binding</keyword>
<feature type="region of interest" description="Disordered" evidence="3">
    <location>
        <begin position="297"/>
        <end position="316"/>
    </location>
</feature>
<dbReference type="SUPFAM" id="SSF56529">
    <property type="entry name" value="FAH"/>
    <property type="match status" value="1"/>
</dbReference>
<dbReference type="GO" id="GO:0016853">
    <property type="term" value="F:isomerase activity"/>
    <property type="evidence" value="ECO:0007669"/>
    <property type="project" value="UniProtKB-ARBA"/>
</dbReference>
<dbReference type="FunFam" id="3.90.850.10:FF:000002">
    <property type="entry name" value="2-hydroxyhepta-2,4-diene-1,7-dioate isomerase"/>
    <property type="match status" value="1"/>
</dbReference>
<evidence type="ECO:0000313" key="6">
    <source>
        <dbReference type="Proteomes" id="UP000625210"/>
    </source>
</evidence>
<name>A0A8J2VHC2_9BACL</name>
<dbReference type="Proteomes" id="UP000625210">
    <property type="component" value="Unassembled WGS sequence"/>
</dbReference>
<protein>
    <recommendedName>
        <fullName evidence="4">Fumarylacetoacetase-like C-terminal domain-containing protein</fullName>
    </recommendedName>
</protein>
<comment type="caution">
    <text evidence="5">The sequence shown here is derived from an EMBL/GenBank/DDBJ whole genome shotgun (WGS) entry which is preliminary data.</text>
</comment>
<proteinExistence type="inferred from homology"/>
<dbReference type="EMBL" id="BMHQ01000010">
    <property type="protein sequence ID" value="GGE24457.1"/>
    <property type="molecule type" value="Genomic_DNA"/>
</dbReference>
<dbReference type="InterPro" id="IPR051121">
    <property type="entry name" value="FAH"/>
</dbReference>
<dbReference type="PANTHER" id="PTHR42796:SF4">
    <property type="entry name" value="FUMARYLACETOACETATE HYDROLASE DOMAIN-CONTAINING PROTEIN 2A"/>
    <property type="match status" value="1"/>
</dbReference>
<comment type="similarity">
    <text evidence="1">Belongs to the FAH family.</text>
</comment>
<dbReference type="PANTHER" id="PTHR42796">
    <property type="entry name" value="FUMARYLACETOACETATE HYDROLASE DOMAIN-CONTAINING PROTEIN 2A-RELATED"/>
    <property type="match status" value="1"/>
</dbReference>
<organism evidence="5 6">
    <name type="scientific">Marinithermofilum abyssi</name>
    <dbReference type="NCBI Taxonomy" id="1571185"/>
    <lineage>
        <taxon>Bacteria</taxon>
        <taxon>Bacillati</taxon>
        <taxon>Bacillota</taxon>
        <taxon>Bacilli</taxon>
        <taxon>Bacillales</taxon>
        <taxon>Thermoactinomycetaceae</taxon>
        <taxon>Marinithermofilum</taxon>
    </lineage>
</organism>
<dbReference type="InterPro" id="IPR036663">
    <property type="entry name" value="Fumarylacetoacetase_C_sf"/>
</dbReference>
<feature type="compositionally biased region" description="Basic and acidic residues" evidence="3">
    <location>
        <begin position="297"/>
        <end position="310"/>
    </location>
</feature>
<reference evidence="5" key="1">
    <citation type="journal article" date="2014" name="Int. J. Syst. Evol. Microbiol.">
        <title>Complete genome sequence of Corynebacterium casei LMG S-19264T (=DSM 44701T), isolated from a smear-ripened cheese.</title>
        <authorList>
            <consortium name="US DOE Joint Genome Institute (JGI-PGF)"/>
            <person name="Walter F."/>
            <person name="Albersmeier A."/>
            <person name="Kalinowski J."/>
            <person name="Ruckert C."/>
        </authorList>
    </citation>
    <scope>NUCLEOTIDE SEQUENCE</scope>
    <source>
        <strain evidence="5">CGMCC 1.15179</strain>
    </source>
</reference>
<dbReference type="GO" id="GO:0019752">
    <property type="term" value="P:carboxylic acid metabolic process"/>
    <property type="evidence" value="ECO:0007669"/>
    <property type="project" value="UniProtKB-ARBA"/>
</dbReference>